<dbReference type="EMBL" id="QVNQ01000001">
    <property type="protein sequence ID" value="RFS87140.1"/>
    <property type="molecule type" value="Genomic_DNA"/>
</dbReference>
<evidence type="ECO:0000256" key="1">
    <source>
        <dbReference type="SAM" id="MobiDB-lite"/>
    </source>
</evidence>
<protein>
    <submittedName>
        <fullName evidence="3">Uncharacterized protein</fullName>
    </submittedName>
</protein>
<keyword evidence="4" id="KW-1185">Reference proteome</keyword>
<dbReference type="RefSeq" id="WP_117397591.1">
    <property type="nucleotide sequence ID" value="NZ_QVNQ01000001.1"/>
</dbReference>
<reference evidence="3 4" key="1">
    <citation type="submission" date="2018-08" db="EMBL/GenBank/DDBJ databases">
        <title>Actinomadura spongicola sp. nov., isolated from marine sponge Leucetta chagosensis.</title>
        <authorList>
            <person name="Li L."/>
            <person name="Lin H.W."/>
        </authorList>
    </citation>
    <scope>NUCLEOTIDE SEQUENCE [LARGE SCALE GENOMIC DNA]</scope>
    <source>
        <strain evidence="3 4">LHW52907</strain>
    </source>
</reference>
<keyword evidence="2" id="KW-0812">Transmembrane</keyword>
<evidence type="ECO:0000256" key="2">
    <source>
        <dbReference type="SAM" id="Phobius"/>
    </source>
</evidence>
<keyword evidence="2" id="KW-0472">Membrane</keyword>
<keyword evidence="2" id="KW-1133">Transmembrane helix</keyword>
<gene>
    <name evidence="3" type="ORF">D0T12_02510</name>
</gene>
<accession>A0A372GP24</accession>
<evidence type="ECO:0000313" key="4">
    <source>
        <dbReference type="Proteomes" id="UP000262882"/>
    </source>
</evidence>
<evidence type="ECO:0000313" key="3">
    <source>
        <dbReference type="EMBL" id="RFS87140.1"/>
    </source>
</evidence>
<dbReference type="Proteomes" id="UP000262882">
    <property type="component" value="Unassembled WGS sequence"/>
</dbReference>
<organism evidence="3 4">
    <name type="scientific">Actinomadura spongiicola</name>
    <dbReference type="NCBI Taxonomy" id="2303421"/>
    <lineage>
        <taxon>Bacteria</taxon>
        <taxon>Bacillati</taxon>
        <taxon>Actinomycetota</taxon>
        <taxon>Actinomycetes</taxon>
        <taxon>Streptosporangiales</taxon>
        <taxon>Thermomonosporaceae</taxon>
        <taxon>Actinomadura</taxon>
    </lineage>
</organism>
<sequence length="88" mass="9303">MPQPDAAVLPPLQAPREPRAPAGESQMTLMSPAGLNEGDGMDWAVVVGIALIAEFGLLWTAACIGLWRRRIALNRAAAKALDDGRAPE</sequence>
<dbReference type="OrthoDB" id="3482593at2"/>
<feature type="transmembrane region" description="Helical" evidence="2">
    <location>
        <begin position="43"/>
        <end position="67"/>
    </location>
</feature>
<proteinExistence type="predicted"/>
<comment type="caution">
    <text evidence="3">The sequence shown here is derived from an EMBL/GenBank/DDBJ whole genome shotgun (WGS) entry which is preliminary data.</text>
</comment>
<name>A0A372GP24_9ACTN</name>
<feature type="region of interest" description="Disordered" evidence="1">
    <location>
        <begin position="1"/>
        <end position="33"/>
    </location>
</feature>
<dbReference type="AlphaFoldDB" id="A0A372GP24"/>